<dbReference type="RefSeq" id="WP_054290315.1">
    <property type="nucleotide sequence ID" value="NZ_CP012752.1"/>
</dbReference>
<proteinExistence type="inferred from homology"/>
<dbReference type="InterPro" id="IPR006776">
    <property type="entry name" value="SsgB"/>
</dbReference>
<sequence>MTSEHATIRAAIQFGLRAHPSGPVRVRAELSYDTRDPFAVVAEFHTGRGSVRWIFARSLLADGLIAGAGLGDLRIGPATDPELVMFELSTPDGGAMLEAPAQQLADFLDRTYDHIPPSEEHEWFDFDHEMSKLA</sequence>
<evidence type="ECO:0000256" key="1">
    <source>
        <dbReference type="ARBA" id="ARBA00004431"/>
    </source>
</evidence>
<accession>A0A0N9I159</accession>
<dbReference type="GO" id="GO:0030435">
    <property type="term" value="P:sporulation resulting in formation of a cellular spore"/>
    <property type="evidence" value="ECO:0007669"/>
    <property type="project" value="UniProtKB-KW"/>
</dbReference>
<evidence type="ECO:0000256" key="6">
    <source>
        <dbReference type="ARBA" id="ARBA00023306"/>
    </source>
</evidence>
<dbReference type="KEGG" id="kphy:AOZ06_17145"/>
<keyword evidence="5" id="KW-0717">Septation</keyword>
<dbReference type="EMBL" id="CP012752">
    <property type="protein sequence ID" value="ALG08408.1"/>
    <property type="molecule type" value="Genomic_DNA"/>
</dbReference>
<evidence type="ECO:0000313" key="7">
    <source>
        <dbReference type="EMBL" id="ALG08408.1"/>
    </source>
</evidence>
<name>A0A0N9I159_9PSEU</name>
<dbReference type="STRING" id="860235.AOZ06_17145"/>
<evidence type="ECO:0000256" key="5">
    <source>
        <dbReference type="ARBA" id="ARBA00023210"/>
    </source>
</evidence>
<keyword evidence="6" id="KW-0131">Cell cycle</keyword>
<reference evidence="7 8" key="1">
    <citation type="submission" date="2015-07" db="EMBL/GenBank/DDBJ databases">
        <title>Genome sequencing of Kibdelosporangium phytohabitans.</title>
        <authorList>
            <person name="Qin S."/>
            <person name="Xing K."/>
        </authorList>
    </citation>
    <scope>NUCLEOTIDE SEQUENCE [LARGE SCALE GENOMIC DNA]</scope>
    <source>
        <strain evidence="7 8">KLBMP1111</strain>
    </source>
</reference>
<dbReference type="Pfam" id="PF04686">
    <property type="entry name" value="SsgA"/>
    <property type="match status" value="1"/>
</dbReference>
<evidence type="ECO:0000256" key="2">
    <source>
        <dbReference type="ARBA" id="ARBA00009323"/>
    </source>
</evidence>
<keyword evidence="4" id="KW-0749">Sporulation</keyword>
<organism evidence="7 8">
    <name type="scientific">Kibdelosporangium phytohabitans</name>
    <dbReference type="NCBI Taxonomy" id="860235"/>
    <lineage>
        <taxon>Bacteria</taxon>
        <taxon>Bacillati</taxon>
        <taxon>Actinomycetota</taxon>
        <taxon>Actinomycetes</taxon>
        <taxon>Pseudonocardiales</taxon>
        <taxon>Pseudonocardiaceae</taxon>
        <taxon>Kibdelosporangium</taxon>
    </lineage>
</organism>
<evidence type="ECO:0000256" key="4">
    <source>
        <dbReference type="ARBA" id="ARBA00022969"/>
    </source>
</evidence>
<dbReference type="GO" id="GO:0030428">
    <property type="term" value="C:cell septum"/>
    <property type="evidence" value="ECO:0007669"/>
    <property type="project" value="UniProtKB-SubCell"/>
</dbReference>
<dbReference type="AlphaFoldDB" id="A0A0N9I159"/>
<evidence type="ECO:0000313" key="8">
    <source>
        <dbReference type="Proteomes" id="UP000063699"/>
    </source>
</evidence>
<gene>
    <name evidence="7" type="ORF">AOZ06_17145</name>
</gene>
<dbReference type="OrthoDB" id="3853096at2"/>
<dbReference type="Gene3D" id="2.30.31.20">
    <property type="entry name" value="Sporulation-specific cell division protein SsgB"/>
    <property type="match status" value="1"/>
</dbReference>
<evidence type="ECO:0000256" key="3">
    <source>
        <dbReference type="ARBA" id="ARBA00022618"/>
    </source>
</evidence>
<keyword evidence="8" id="KW-1185">Reference proteome</keyword>
<comment type="similarity">
    <text evidence="2">Belongs to the SsgA family.</text>
</comment>
<dbReference type="GO" id="GO:0000917">
    <property type="term" value="P:division septum assembly"/>
    <property type="evidence" value="ECO:0007669"/>
    <property type="project" value="UniProtKB-KW"/>
</dbReference>
<dbReference type="InterPro" id="IPR038658">
    <property type="entry name" value="SsgB_sf"/>
</dbReference>
<protein>
    <submittedName>
        <fullName evidence="7">Sporulation protein SsgA</fullName>
    </submittedName>
</protein>
<comment type="subcellular location">
    <subcellularLocation>
        <location evidence="1">Cell septum</location>
    </subcellularLocation>
</comment>
<keyword evidence="3" id="KW-0132">Cell division</keyword>
<dbReference type="Proteomes" id="UP000063699">
    <property type="component" value="Chromosome"/>
</dbReference>